<reference evidence="2 3" key="1">
    <citation type="submission" date="2021-03" db="EMBL/GenBank/DDBJ databases">
        <title>Sequencing the genomes of 1000 actinobacteria strains.</title>
        <authorList>
            <person name="Klenk H.-P."/>
        </authorList>
    </citation>
    <scope>NUCLEOTIDE SEQUENCE [LARGE SCALE GENOMIC DNA]</scope>
    <source>
        <strain evidence="2 3">DSM 45256</strain>
    </source>
</reference>
<proteinExistence type="predicted"/>
<comment type="caution">
    <text evidence="2">The sequence shown here is derived from an EMBL/GenBank/DDBJ whole genome shotgun (WGS) entry which is preliminary data.</text>
</comment>
<dbReference type="RefSeq" id="WP_210036675.1">
    <property type="nucleotide sequence ID" value="NZ_JAGINU010000003.1"/>
</dbReference>
<dbReference type="EMBL" id="JAGINU010000003">
    <property type="protein sequence ID" value="MBP2371521.1"/>
    <property type="molecule type" value="Genomic_DNA"/>
</dbReference>
<evidence type="ECO:0000256" key="1">
    <source>
        <dbReference type="SAM" id="MobiDB-lite"/>
    </source>
</evidence>
<organism evidence="2 3">
    <name type="scientific">Pseudonocardia parietis</name>
    <dbReference type="NCBI Taxonomy" id="570936"/>
    <lineage>
        <taxon>Bacteria</taxon>
        <taxon>Bacillati</taxon>
        <taxon>Actinomycetota</taxon>
        <taxon>Actinomycetes</taxon>
        <taxon>Pseudonocardiales</taxon>
        <taxon>Pseudonocardiaceae</taxon>
        <taxon>Pseudonocardia</taxon>
    </lineage>
</organism>
<evidence type="ECO:0000313" key="3">
    <source>
        <dbReference type="Proteomes" id="UP001519295"/>
    </source>
</evidence>
<name>A0ABS4W5N1_9PSEU</name>
<protein>
    <submittedName>
        <fullName evidence="2">Uncharacterized protein</fullName>
    </submittedName>
</protein>
<evidence type="ECO:0000313" key="2">
    <source>
        <dbReference type="EMBL" id="MBP2371521.1"/>
    </source>
</evidence>
<feature type="region of interest" description="Disordered" evidence="1">
    <location>
        <begin position="279"/>
        <end position="298"/>
    </location>
</feature>
<sequence>MWAAADVATLLARFEGRTVSGLASALSPPAAPLPRLIDQVIDYEPPAAPPSGGGRSLELHLRVWDGPAPEGRRVVVVLGVFSAFTYSPPERSRPASSAGPGREELVCAEIARRWLPVPPMDCVWFRYWPGDTYPLCNLMFSWPPPRGRFDWLAGAKDAVGRLPEPDGHRRPASYADLDMVVGAPVEAYPEPVYTSDTVRRFYQAGGAGHPGDSGALVDAVHDDIMLGELLGAASVLDTRIGGEAGGVGETGEDPPLGPARRADAVAACRLLADETGRRMPARSAVHDDGCGPAGAEHGRPRRWAARAVPVEPGPAERRLLQRYSDRFALALHPHPPDPAQEALLRRLWAWADATGAYADLPDPPLHAALDVAADLLGFHLRVQQGYRVRDHYQPHPVRETTTRTFTVRGPIDQAYLDGLTPLDPAPEPSRGGDAGSGLARRARVLAAALATTRADTRGGLLYGLDPHRHLVAVASPAAGFGTQCYACEWPQMPDWDDPAGLAEAVLIGDAGPDDRAVYVDWPDGRLTPLPGLPRQQALEPWSFGPHAAPAALARDIAEMFAVPGRPGPAPPRWLYAALESSEHTTRLRLPVAQLRGRCPTTSEGNQ</sequence>
<accession>A0ABS4W5N1</accession>
<keyword evidence="3" id="KW-1185">Reference proteome</keyword>
<dbReference type="Proteomes" id="UP001519295">
    <property type="component" value="Unassembled WGS sequence"/>
</dbReference>
<gene>
    <name evidence="2" type="ORF">JOF36_007294</name>
</gene>